<proteinExistence type="predicted"/>
<feature type="domain" description="DUF7514" evidence="2">
    <location>
        <begin position="222"/>
        <end position="380"/>
    </location>
</feature>
<dbReference type="OrthoDB" id="5413703at2759"/>
<name>A0A0A2KWB0_PENIT</name>
<feature type="compositionally biased region" description="Low complexity" evidence="1">
    <location>
        <begin position="401"/>
        <end position="416"/>
    </location>
</feature>
<dbReference type="EMBL" id="JQGA01000899">
    <property type="protein sequence ID" value="KGO72122.1"/>
    <property type="molecule type" value="Genomic_DNA"/>
</dbReference>
<feature type="compositionally biased region" description="Acidic residues" evidence="1">
    <location>
        <begin position="449"/>
        <end position="459"/>
    </location>
</feature>
<dbReference type="STRING" id="40296.A0A0A2KWB0"/>
<feature type="compositionally biased region" description="Polar residues" evidence="1">
    <location>
        <begin position="429"/>
        <end position="443"/>
    </location>
</feature>
<accession>A0A0A2KWB0</accession>
<reference evidence="3 4" key="1">
    <citation type="journal article" date="2015" name="Mol. Plant Microbe Interact.">
        <title>Genome, transcriptome, and functional analyses of Penicillium expansum provide new insights into secondary metabolism and pathogenicity.</title>
        <authorList>
            <person name="Ballester A.R."/>
            <person name="Marcet-Houben M."/>
            <person name="Levin E."/>
            <person name="Sela N."/>
            <person name="Selma-Lazaro C."/>
            <person name="Carmona L."/>
            <person name="Wisniewski M."/>
            <person name="Droby S."/>
            <person name="Gonzalez-Candelas L."/>
            <person name="Gabaldon T."/>
        </authorList>
    </citation>
    <scope>NUCLEOTIDE SEQUENCE [LARGE SCALE GENOMIC DNA]</scope>
    <source>
        <strain evidence="3 4">PHI-1</strain>
    </source>
</reference>
<dbReference type="HOGENOM" id="CLU_021115_0_0_1"/>
<evidence type="ECO:0000313" key="4">
    <source>
        <dbReference type="Proteomes" id="UP000030104"/>
    </source>
</evidence>
<dbReference type="PANTHER" id="PTHR39611">
    <property type="entry name" value="HYDROXYPROLINE-RICH GLYCOPROTEIN DZ-HRGP-RELATED"/>
    <property type="match status" value="1"/>
</dbReference>
<evidence type="ECO:0000256" key="1">
    <source>
        <dbReference type="SAM" id="MobiDB-lite"/>
    </source>
</evidence>
<dbReference type="Proteomes" id="UP000030104">
    <property type="component" value="Unassembled WGS sequence"/>
</dbReference>
<dbReference type="AlphaFoldDB" id="A0A0A2KWB0"/>
<feature type="compositionally biased region" description="Polar residues" evidence="1">
    <location>
        <begin position="145"/>
        <end position="165"/>
    </location>
</feature>
<feature type="region of interest" description="Disordered" evidence="1">
    <location>
        <begin position="1"/>
        <end position="70"/>
    </location>
</feature>
<feature type="compositionally biased region" description="Basic and acidic residues" evidence="1">
    <location>
        <begin position="417"/>
        <end position="426"/>
    </location>
</feature>
<feature type="compositionally biased region" description="Basic and acidic residues" evidence="1">
    <location>
        <begin position="561"/>
        <end position="576"/>
    </location>
</feature>
<feature type="compositionally biased region" description="Polar residues" evidence="1">
    <location>
        <begin position="20"/>
        <end position="68"/>
    </location>
</feature>
<evidence type="ECO:0000259" key="2">
    <source>
        <dbReference type="Pfam" id="PF24355"/>
    </source>
</evidence>
<gene>
    <name evidence="3" type="ORF">PITC_075600</name>
</gene>
<feature type="compositionally biased region" description="Polar residues" evidence="1">
    <location>
        <begin position="491"/>
        <end position="500"/>
    </location>
</feature>
<feature type="region of interest" description="Disordered" evidence="1">
    <location>
        <begin position="91"/>
        <end position="208"/>
    </location>
</feature>
<evidence type="ECO:0000313" key="3">
    <source>
        <dbReference type="EMBL" id="KGO72122.1"/>
    </source>
</evidence>
<dbReference type="InterPro" id="IPR055936">
    <property type="entry name" value="DUF7514"/>
</dbReference>
<feature type="compositionally biased region" description="Basic and acidic residues" evidence="1">
    <location>
        <begin position="199"/>
        <end position="208"/>
    </location>
</feature>
<dbReference type="PhylomeDB" id="A0A0A2KWB0"/>
<keyword evidence="4" id="KW-1185">Reference proteome</keyword>
<dbReference type="PANTHER" id="PTHR39611:SF1">
    <property type="entry name" value="HYDROXYPROLINE-RICH GLYCOPROTEIN DZ-HRGP"/>
    <property type="match status" value="1"/>
</dbReference>
<feature type="region of interest" description="Disordered" evidence="1">
    <location>
        <begin position="397"/>
        <end position="637"/>
    </location>
</feature>
<protein>
    <recommendedName>
        <fullName evidence="2">DUF7514 domain-containing protein</fullName>
    </recommendedName>
</protein>
<feature type="compositionally biased region" description="Basic and acidic residues" evidence="1">
    <location>
        <begin position="535"/>
        <end position="546"/>
    </location>
</feature>
<sequence>MNPDPNEHGYSPTLPYPSYHESTYLNMPQPQVPQTETYTYPESQRSSPNMNTGQIDNAVSSAFHSSGSAGYLSPEVLSQITATVIQQLKTTGLDNLQGSGAPPPRSQSQQPPWQTDGSLRPHAESPPTIPLQRSSSIPPPSSASDNVHTGNFQPYVSPGYTSDSHLSPKPTPDPLANRRGSISSQSSDRSHHSHHKAERPKPPDRDATVMEMTTLERIWGKLFEDGKATKRLGQFLRGIAVHLIEDYPPGNTIVIPPHKLQKFYCDTLDPNDPYPWQDIFDDRTSSISRLFREIKVEHHLIQADVEKRPDIPGLTPKGFETWATLMILANPGREYERLQKAVLNMPINNPDDKKERFPKELPRRLFPEFGDIEIREDIENRIMIHCGVDLPYITPEERNQSATRPTRSPTTTATPTERTHSYERGRPRPTSSIPKPAQQSQPRPASAVTDDEEDEEDEPTPSVPIERERKPYSANPGIGKVYEESGHSRSHTGSFSTARPSDTPHKGPVSGPHPAHRMSDSYDRDPHYSRSRSGHSADKRFSHDSRSSSQSLNHRGSGGGDYRHSESDLHSRDHGARHAGLSAHDLSYSESPTANVSEDDARKYHRSSRGSDEDYYRGSGQGGGSGSLYDKYDRYYR</sequence>
<dbReference type="Pfam" id="PF24355">
    <property type="entry name" value="DUF7514"/>
    <property type="match status" value="1"/>
</dbReference>
<feature type="compositionally biased region" description="Basic and acidic residues" evidence="1">
    <location>
        <begin position="517"/>
        <end position="528"/>
    </location>
</feature>
<dbReference type="OMA" id="GDYRHSE"/>
<comment type="caution">
    <text evidence="3">The sequence shown here is derived from an EMBL/GenBank/DDBJ whole genome shotgun (WGS) entry which is preliminary data.</text>
</comment>
<organism evidence="3 4">
    <name type="scientific">Penicillium italicum</name>
    <name type="common">Blue mold</name>
    <dbReference type="NCBI Taxonomy" id="40296"/>
    <lineage>
        <taxon>Eukaryota</taxon>
        <taxon>Fungi</taxon>
        <taxon>Dikarya</taxon>
        <taxon>Ascomycota</taxon>
        <taxon>Pezizomycotina</taxon>
        <taxon>Eurotiomycetes</taxon>
        <taxon>Eurotiomycetidae</taxon>
        <taxon>Eurotiales</taxon>
        <taxon>Aspergillaceae</taxon>
        <taxon>Penicillium</taxon>
    </lineage>
</organism>